<dbReference type="InterPro" id="IPR036736">
    <property type="entry name" value="ACP-like_sf"/>
</dbReference>
<reference evidence="4" key="1">
    <citation type="submission" date="2021-04" db="EMBL/GenBank/DDBJ databases">
        <title>Sequencing of actinobacteria type strains.</title>
        <authorList>
            <person name="Nguyen G.-S."/>
            <person name="Wentzel A."/>
        </authorList>
    </citation>
    <scope>NUCLEOTIDE SEQUENCE</scope>
    <source>
        <strain evidence="4">DSM 42095</strain>
    </source>
</reference>
<dbReference type="Gene3D" id="1.10.1200.10">
    <property type="entry name" value="ACP-like"/>
    <property type="match status" value="1"/>
</dbReference>
<dbReference type="AlphaFoldDB" id="A0A8T4J7G4"/>
<feature type="domain" description="Carrier" evidence="3">
    <location>
        <begin position="1"/>
        <end position="50"/>
    </location>
</feature>
<sequence length="81" mass="8724">RLDEYGMDSLMAARILVSLQQRYGVEIPPMELLRSNGTIDDFARIVHIRLGLGGNAPGSEAGVRIPAQAQAPAPQKEPLAD</sequence>
<dbReference type="PROSITE" id="PS50075">
    <property type="entry name" value="CARRIER"/>
    <property type="match status" value="1"/>
</dbReference>
<dbReference type="InterPro" id="IPR006162">
    <property type="entry name" value="Ppantetheine_attach_site"/>
</dbReference>
<gene>
    <name evidence="4" type="ORF">KDA82_36005</name>
</gene>
<feature type="non-terminal residue" evidence="4">
    <location>
        <position position="1"/>
    </location>
</feature>
<proteinExistence type="predicted"/>
<comment type="caution">
    <text evidence="4">The sequence shown here is derived from an EMBL/GenBank/DDBJ whole genome shotgun (WGS) entry which is preliminary data.</text>
</comment>
<keyword evidence="5" id="KW-1185">Reference proteome</keyword>
<evidence type="ECO:0000256" key="2">
    <source>
        <dbReference type="ARBA" id="ARBA00022553"/>
    </source>
</evidence>
<accession>A0A8T4J7G4</accession>
<dbReference type="EMBL" id="JAGSMN010001330">
    <property type="protein sequence ID" value="MBR7678287.1"/>
    <property type="molecule type" value="Genomic_DNA"/>
</dbReference>
<dbReference type="Proteomes" id="UP000675554">
    <property type="component" value="Unassembled WGS sequence"/>
</dbReference>
<dbReference type="InterPro" id="IPR009081">
    <property type="entry name" value="PP-bd_ACP"/>
</dbReference>
<protein>
    <submittedName>
        <fullName evidence="4">Acyl carrier protein</fullName>
    </submittedName>
</protein>
<evidence type="ECO:0000256" key="1">
    <source>
        <dbReference type="ARBA" id="ARBA00022450"/>
    </source>
</evidence>
<dbReference type="Pfam" id="PF00550">
    <property type="entry name" value="PP-binding"/>
    <property type="match status" value="1"/>
</dbReference>
<dbReference type="SUPFAM" id="SSF47336">
    <property type="entry name" value="ACP-like"/>
    <property type="match status" value="1"/>
</dbReference>
<organism evidence="4 5">
    <name type="scientific">Streptomyces daliensis</name>
    <dbReference type="NCBI Taxonomy" id="299421"/>
    <lineage>
        <taxon>Bacteria</taxon>
        <taxon>Bacillati</taxon>
        <taxon>Actinomycetota</taxon>
        <taxon>Actinomycetes</taxon>
        <taxon>Kitasatosporales</taxon>
        <taxon>Streptomycetaceae</taxon>
        <taxon>Streptomyces</taxon>
    </lineage>
</organism>
<evidence type="ECO:0000259" key="3">
    <source>
        <dbReference type="PROSITE" id="PS50075"/>
    </source>
</evidence>
<dbReference type="PROSITE" id="PS00012">
    <property type="entry name" value="PHOSPHOPANTETHEINE"/>
    <property type="match status" value="1"/>
</dbReference>
<name>A0A8T4J7G4_9ACTN</name>
<evidence type="ECO:0000313" key="4">
    <source>
        <dbReference type="EMBL" id="MBR7678287.1"/>
    </source>
</evidence>
<keyword evidence="1" id="KW-0596">Phosphopantetheine</keyword>
<evidence type="ECO:0000313" key="5">
    <source>
        <dbReference type="Proteomes" id="UP000675554"/>
    </source>
</evidence>
<keyword evidence="2" id="KW-0597">Phosphoprotein</keyword>